<dbReference type="PANTHER" id="PTHR15348">
    <property type="entry name" value="AT-RICH INTERACTIVE DOMAIN-CONTAINING PROTEIN ARID DOMAIN- CONTAINING PROTEIN DEAD RINGER PROTEIN B-CELL REGULATOR OF IGH TRANSCRIPTION BRIGHT"/>
    <property type="match status" value="1"/>
</dbReference>
<keyword evidence="3" id="KW-0804">Transcription</keyword>
<keyword evidence="2" id="KW-0238">DNA-binding</keyword>
<dbReference type="Pfam" id="PF01388">
    <property type="entry name" value="ARID"/>
    <property type="match status" value="1"/>
</dbReference>
<dbReference type="InterPro" id="IPR036431">
    <property type="entry name" value="ARID_dom_sf"/>
</dbReference>
<dbReference type="Proteomes" id="UP000000600">
    <property type="component" value="Unassembled WGS sequence"/>
</dbReference>
<accession>A0DY87</accession>
<evidence type="ECO:0000313" key="6">
    <source>
        <dbReference type="EMBL" id="CAK88004.1"/>
    </source>
</evidence>
<keyword evidence="4" id="KW-0539">Nucleus</keyword>
<dbReference type="EMBL" id="CT868649">
    <property type="protein sequence ID" value="CAK88004.1"/>
    <property type="molecule type" value="Genomic_DNA"/>
</dbReference>
<feature type="domain" description="ARID" evidence="5">
    <location>
        <begin position="4"/>
        <end position="87"/>
    </location>
</feature>
<dbReference type="KEGG" id="ptm:GSPATT00002972001"/>
<dbReference type="SMART" id="SM00501">
    <property type="entry name" value="BRIGHT"/>
    <property type="match status" value="1"/>
</dbReference>
<dbReference type="GO" id="GO:0006357">
    <property type="term" value="P:regulation of transcription by RNA polymerase II"/>
    <property type="evidence" value="ECO:0000318"/>
    <property type="project" value="GO_Central"/>
</dbReference>
<dbReference type="GO" id="GO:0005634">
    <property type="term" value="C:nucleus"/>
    <property type="evidence" value="ECO:0000318"/>
    <property type="project" value="GO_Central"/>
</dbReference>
<reference evidence="6 7" key="1">
    <citation type="journal article" date="2006" name="Nature">
        <title>Global trends of whole-genome duplications revealed by the ciliate Paramecium tetraurelia.</title>
        <authorList>
            <consortium name="Genoscope"/>
            <person name="Aury J.-M."/>
            <person name="Jaillon O."/>
            <person name="Duret L."/>
            <person name="Noel B."/>
            <person name="Jubin C."/>
            <person name="Porcel B.M."/>
            <person name="Segurens B."/>
            <person name="Daubin V."/>
            <person name="Anthouard V."/>
            <person name="Aiach N."/>
            <person name="Arnaiz O."/>
            <person name="Billaut A."/>
            <person name="Beisson J."/>
            <person name="Blanc I."/>
            <person name="Bouhouche K."/>
            <person name="Camara F."/>
            <person name="Duharcourt S."/>
            <person name="Guigo R."/>
            <person name="Gogendeau D."/>
            <person name="Katinka M."/>
            <person name="Keller A.-M."/>
            <person name="Kissmehl R."/>
            <person name="Klotz C."/>
            <person name="Koll F."/>
            <person name="Le Moue A."/>
            <person name="Lepere C."/>
            <person name="Malinsky S."/>
            <person name="Nowacki M."/>
            <person name="Nowak J.K."/>
            <person name="Plattner H."/>
            <person name="Poulain J."/>
            <person name="Ruiz F."/>
            <person name="Serrano V."/>
            <person name="Zagulski M."/>
            <person name="Dessen P."/>
            <person name="Betermier M."/>
            <person name="Weissenbach J."/>
            <person name="Scarpelli C."/>
            <person name="Schachter V."/>
            <person name="Sperling L."/>
            <person name="Meyer E."/>
            <person name="Cohen J."/>
            <person name="Wincker P."/>
        </authorList>
    </citation>
    <scope>NUCLEOTIDE SEQUENCE [LARGE SCALE GENOMIC DNA]</scope>
    <source>
        <strain evidence="6 7">Stock d4-2</strain>
    </source>
</reference>
<evidence type="ECO:0000256" key="2">
    <source>
        <dbReference type="ARBA" id="ARBA00023125"/>
    </source>
</evidence>
<gene>
    <name evidence="6" type="ORF">GSPATT00002972001</name>
</gene>
<organism evidence="6 7">
    <name type="scientific">Paramecium tetraurelia</name>
    <dbReference type="NCBI Taxonomy" id="5888"/>
    <lineage>
        <taxon>Eukaryota</taxon>
        <taxon>Sar</taxon>
        <taxon>Alveolata</taxon>
        <taxon>Ciliophora</taxon>
        <taxon>Intramacronucleata</taxon>
        <taxon>Oligohymenophorea</taxon>
        <taxon>Peniculida</taxon>
        <taxon>Parameciidae</taxon>
        <taxon>Paramecium</taxon>
    </lineage>
</organism>
<dbReference type="GO" id="GO:0003677">
    <property type="term" value="F:DNA binding"/>
    <property type="evidence" value="ECO:0000318"/>
    <property type="project" value="GO_Central"/>
</dbReference>
<sequence>MDEREEEKVFIQQLQKFWEQRGVSVKIPQIGGRELEVFKLYKAVTKRGGLKSCISKQIMERNCRSILVSSHINHYQKLLLAYEQIIALLWQKRMGYIYDEEMSSNRKKTKIGYEEENQQAGYVQYYYLFQSAEAEDRQHQMEFSGQPLSALLNLNYAKVEKAETIFFIKKSKIQAQASEVKKNYPCF</sequence>
<dbReference type="PANTHER" id="PTHR15348:SF0">
    <property type="entry name" value="PROTEIN DEAD RINGER"/>
    <property type="match status" value="1"/>
</dbReference>
<dbReference type="SUPFAM" id="SSF46774">
    <property type="entry name" value="ARID-like"/>
    <property type="match status" value="1"/>
</dbReference>
<protein>
    <recommendedName>
        <fullName evidence="5">ARID domain-containing protein</fullName>
    </recommendedName>
</protein>
<evidence type="ECO:0000259" key="5">
    <source>
        <dbReference type="PROSITE" id="PS51011"/>
    </source>
</evidence>
<dbReference type="PROSITE" id="PS51011">
    <property type="entry name" value="ARID"/>
    <property type="match status" value="1"/>
</dbReference>
<dbReference type="RefSeq" id="XP_001455401.1">
    <property type="nucleotide sequence ID" value="XM_001455364.1"/>
</dbReference>
<evidence type="ECO:0000256" key="4">
    <source>
        <dbReference type="ARBA" id="ARBA00023242"/>
    </source>
</evidence>
<evidence type="ECO:0000313" key="7">
    <source>
        <dbReference type="Proteomes" id="UP000000600"/>
    </source>
</evidence>
<dbReference type="HOGENOM" id="CLU_1450304_0_0_1"/>
<dbReference type="CDD" id="cd16100">
    <property type="entry name" value="ARID"/>
    <property type="match status" value="1"/>
</dbReference>
<evidence type="ECO:0000256" key="3">
    <source>
        <dbReference type="ARBA" id="ARBA00023163"/>
    </source>
</evidence>
<dbReference type="SMART" id="SM01014">
    <property type="entry name" value="ARID"/>
    <property type="match status" value="1"/>
</dbReference>
<proteinExistence type="predicted"/>
<dbReference type="InParanoid" id="A0DY87"/>
<dbReference type="Gene3D" id="1.10.150.60">
    <property type="entry name" value="ARID DNA-binding domain"/>
    <property type="match status" value="1"/>
</dbReference>
<name>A0DY87_PARTE</name>
<dbReference type="OrthoDB" id="338531at2759"/>
<evidence type="ECO:0000256" key="1">
    <source>
        <dbReference type="ARBA" id="ARBA00023015"/>
    </source>
</evidence>
<dbReference type="InterPro" id="IPR001606">
    <property type="entry name" value="ARID_dom"/>
</dbReference>
<dbReference type="AlphaFoldDB" id="A0DY87"/>
<keyword evidence="7" id="KW-1185">Reference proteome</keyword>
<keyword evidence="1" id="KW-0805">Transcription regulation</keyword>
<dbReference type="InterPro" id="IPR045147">
    <property type="entry name" value="ARI3A/B/C"/>
</dbReference>
<dbReference type="GeneID" id="5041186"/>